<proteinExistence type="predicted"/>
<organism evidence="1 2">
    <name type="scientific">Paeniroseomonas aquatica</name>
    <dbReference type="NCBI Taxonomy" id="373043"/>
    <lineage>
        <taxon>Bacteria</taxon>
        <taxon>Pseudomonadati</taxon>
        <taxon>Pseudomonadota</taxon>
        <taxon>Alphaproteobacteria</taxon>
        <taxon>Acetobacterales</taxon>
        <taxon>Acetobacteraceae</taxon>
        <taxon>Paeniroseomonas</taxon>
    </lineage>
</organism>
<protein>
    <submittedName>
        <fullName evidence="1">Uncharacterized protein</fullName>
    </submittedName>
</protein>
<dbReference type="EMBL" id="JAUFPN010000177">
    <property type="protein sequence ID" value="MDN3566504.1"/>
    <property type="molecule type" value="Genomic_DNA"/>
</dbReference>
<comment type="caution">
    <text evidence="1">The sequence shown here is derived from an EMBL/GenBank/DDBJ whole genome shotgun (WGS) entry which is preliminary data.</text>
</comment>
<evidence type="ECO:0000313" key="2">
    <source>
        <dbReference type="Proteomes" id="UP001529369"/>
    </source>
</evidence>
<dbReference type="Proteomes" id="UP001529369">
    <property type="component" value="Unassembled WGS sequence"/>
</dbReference>
<keyword evidence="2" id="KW-1185">Reference proteome</keyword>
<sequence length="51" mass="5574">MLTRSSATPSPLPSPRARKGRIALGARLEARPAFAATVPVPHPFRPWPPCW</sequence>
<gene>
    <name evidence="1" type="ORF">QWZ14_19200</name>
</gene>
<reference evidence="2" key="1">
    <citation type="journal article" date="2019" name="Int. J. Syst. Evol. Microbiol.">
        <title>The Global Catalogue of Microorganisms (GCM) 10K type strain sequencing project: providing services to taxonomists for standard genome sequencing and annotation.</title>
        <authorList>
            <consortium name="The Broad Institute Genomics Platform"/>
            <consortium name="The Broad Institute Genome Sequencing Center for Infectious Disease"/>
            <person name="Wu L."/>
            <person name="Ma J."/>
        </authorList>
    </citation>
    <scope>NUCLEOTIDE SEQUENCE [LARGE SCALE GENOMIC DNA]</scope>
    <source>
        <strain evidence="2">CECT 7131</strain>
    </source>
</reference>
<dbReference type="RefSeq" id="WP_290318429.1">
    <property type="nucleotide sequence ID" value="NZ_JAUFPN010000177.1"/>
</dbReference>
<accession>A0ABT8AB06</accession>
<evidence type="ECO:0000313" key="1">
    <source>
        <dbReference type="EMBL" id="MDN3566504.1"/>
    </source>
</evidence>
<name>A0ABT8AB06_9PROT</name>